<keyword evidence="5 12" id="KW-0812">Transmembrane</keyword>
<evidence type="ECO:0000256" key="8">
    <source>
        <dbReference type="ARBA" id="ARBA00022833"/>
    </source>
</evidence>
<comment type="cofactor">
    <cofactor evidence="1">
        <name>Zn(2+)</name>
        <dbReference type="ChEBI" id="CHEBI:29105"/>
    </cofactor>
</comment>
<evidence type="ECO:0000256" key="1">
    <source>
        <dbReference type="ARBA" id="ARBA00001947"/>
    </source>
</evidence>
<comment type="similarity">
    <text evidence="3">Belongs to the peptidase M50B family.</text>
</comment>
<evidence type="ECO:0000313" key="14">
    <source>
        <dbReference type="EMBL" id="KKK56710.1"/>
    </source>
</evidence>
<dbReference type="GO" id="GO:0008237">
    <property type="term" value="F:metallopeptidase activity"/>
    <property type="evidence" value="ECO:0007669"/>
    <property type="project" value="UniProtKB-KW"/>
</dbReference>
<evidence type="ECO:0000256" key="9">
    <source>
        <dbReference type="ARBA" id="ARBA00022989"/>
    </source>
</evidence>
<dbReference type="AlphaFoldDB" id="A0A0F8X6W9"/>
<feature type="transmembrane region" description="Helical" evidence="12">
    <location>
        <begin position="117"/>
        <end position="138"/>
    </location>
</feature>
<dbReference type="GO" id="GO:0006508">
    <property type="term" value="P:proteolysis"/>
    <property type="evidence" value="ECO:0007669"/>
    <property type="project" value="UniProtKB-KW"/>
</dbReference>
<evidence type="ECO:0000256" key="5">
    <source>
        <dbReference type="ARBA" id="ARBA00022692"/>
    </source>
</evidence>
<dbReference type="PANTHER" id="PTHR39188:SF3">
    <property type="entry name" value="STAGE IV SPORULATION PROTEIN FB"/>
    <property type="match status" value="1"/>
</dbReference>
<proteinExistence type="inferred from homology"/>
<evidence type="ECO:0000256" key="2">
    <source>
        <dbReference type="ARBA" id="ARBA00004141"/>
    </source>
</evidence>
<feature type="domain" description="Peptidase M50" evidence="13">
    <location>
        <begin position="53"/>
        <end position="129"/>
    </location>
</feature>
<evidence type="ECO:0000256" key="11">
    <source>
        <dbReference type="ARBA" id="ARBA00023136"/>
    </source>
</evidence>
<dbReference type="PANTHER" id="PTHR39188">
    <property type="entry name" value="MEMBRANE-ASSOCIATED ZINC METALLOPROTEASE M50B"/>
    <property type="match status" value="1"/>
</dbReference>
<keyword evidence="4" id="KW-0645">Protease</keyword>
<keyword evidence="9 12" id="KW-1133">Transmembrane helix</keyword>
<dbReference type="Pfam" id="PF02163">
    <property type="entry name" value="Peptidase_M50"/>
    <property type="match status" value="2"/>
</dbReference>
<feature type="non-terminal residue" evidence="14">
    <location>
        <position position="1"/>
    </location>
</feature>
<dbReference type="EMBL" id="LAZR01064855">
    <property type="protein sequence ID" value="KKK56710.1"/>
    <property type="molecule type" value="Genomic_DNA"/>
</dbReference>
<gene>
    <name evidence="14" type="ORF">LCGC14_3061790</name>
</gene>
<evidence type="ECO:0000256" key="10">
    <source>
        <dbReference type="ARBA" id="ARBA00023049"/>
    </source>
</evidence>
<comment type="caution">
    <text evidence="14">The sequence shown here is derived from an EMBL/GenBank/DDBJ whole genome shotgun (WGS) entry which is preliminary data.</text>
</comment>
<evidence type="ECO:0000259" key="13">
    <source>
        <dbReference type="Pfam" id="PF02163"/>
    </source>
</evidence>
<evidence type="ECO:0000256" key="6">
    <source>
        <dbReference type="ARBA" id="ARBA00022723"/>
    </source>
</evidence>
<feature type="transmembrane region" description="Helical" evidence="12">
    <location>
        <begin position="224"/>
        <end position="243"/>
    </location>
</feature>
<reference evidence="14" key="1">
    <citation type="journal article" date="2015" name="Nature">
        <title>Complex archaea that bridge the gap between prokaryotes and eukaryotes.</title>
        <authorList>
            <person name="Spang A."/>
            <person name="Saw J.H."/>
            <person name="Jorgensen S.L."/>
            <person name="Zaremba-Niedzwiedzka K."/>
            <person name="Martijn J."/>
            <person name="Lind A.E."/>
            <person name="van Eijk R."/>
            <person name="Schleper C."/>
            <person name="Guy L."/>
            <person name="Ettema T.J."/>
        </authorList>
    </citation>
    <scope>NUCLEOTIDE SEQUENCE</scope>
</reference>
<evidence type="ECO:0000256" key="12">
    <source>
        <dbReference type="SAM" id="Phobius"/>
    </source>
</evidence>
<feature type="domain" description="Peptidase M50" evidence="13">
    <location>
        <begin position="154"/>
        <end position="195"/>
    </location>
</feature>
<evidence type="ECO:0000256" key="7">
    <source>
        <dbReference type="ARBA" id="ARBA00022801"/>
    </source>
</evidence>
<keyword evidence="7" id="KW-0378">Hydrolase</keyword>
<protein>
    <recommendedName>
        <fullName evidence="13">Peptidase M50 domain-containing protein</fullName>
    </recommendedName>
</protein>
<keyword evidence="11 12" id="KW-0472">Membrane</keyword>
<evidence type="ECO:0000256" key="3">
    <source>
        <dbReference type="ARBA" id="ARBA00007931"/>
    </source>
</evidence>
<keyword evidence="6" id="KW-0479">Metal-binding</keyword>
<name>A0A0F8X6W9_9ZZZZ</name>
<dbReference type="GO" id="GO:0016020">
    <property type="term" value="C:membrane"/>
    <property type="evidence" value="ECO:0007669"/>
    <property type="project" value="UniProtKB-SubCell"/>
</dbReference>
<dbReference type="GO" id="GO:0046872">
    <property type="term" value="F:metal ion binding"/>
    <property type="evidence" value="ECO:0007669"/>
    <property type="project" value="UniProtKB-KW"/>
</dbReference>
<keyword evidence="8" id="KW-0862">Zinc</keyword>
<organism evidence="14">
    <name type="scientific">marine sediment metagenome</name>
    <dbReference type="NCBI Taxonomy" id="412755"/>
    <lineage>
        <taxon>unclassified sequences</taxon>
        <taxon>metagenomes</taxon>
        <taxon>ecological metagenomes</taxon>
    </lineage>
</organism>
<feature type="transmembrane region" description="Helical" evidence="12">
    <location>
        <begin position="158"/>
        <end position="178"/>
    </location>
</feature>
<comment type="subcellular location">
    <subcellularLocation>
        <location evidence="2">Membrane</location>
        <topology evidence="2">Multi-pass membrane protein</topology>
    </subcellularLocation>
</comment>
<feature type="transmembrane region" description="Helical" evidence="12">
    <location>
        <begin position="49"/>
        <end position="70"/>
    </location>
</feature>
<dbReference type="InterPro" id="IPR008915">
    <property type="entry name" value="Peptidase_M50"/>
</dbReference>
<keyword evidence="10" id="KW-0482">Metalloprotease</keyword>
<sequence>GVKPVILGEPPRTQGDLNFSLLGFPVRVHPLFWLVTLMLGARNNDVPGLLSWIAAVFISILLHELGHAVVMRAYGYRPWITLYGMGGLASYNPGDAYNSRGPTTLGQIAISLAGPGAGFLLAALIIAGMAVAGRISAFFPHGAGWPWVMPYLIGSETFTYYLLYINIFWGLVNLLPVYPLDGGKVSQEIFLKFNSRDGIRQSLILSMITAGGLVAFALRSHDWYIALFFAYLGYSSYTTLQAYSHGRRW</sequence>
<accession>A0A0F8X6W9</accession>
<feature type="transmembrane region" description="Helical" evidence="12">
    <location>
        <begin position="199"/>
        <end position="218"/>
    </location>
</feature>
<evidence type="ECO:0000256" key="4">
    <source>
        <dbReference type="ARBA" id="ARBA00022670"/>
    </source>
</evidence>